<comment type="caution">
    <text evidence="1">The sequence shown here is derived from an EMBL/GenBank/DDBJ whole genome shotgun (WGS) entry which is preliminary data.</text>
</comment>
<dbReference type="AlphaFoldDB" id="F0EGN7"/>
<evidence type="ECO:0000313" key="2">
    <source>
        <dbReference type="Proteomes" id="UP000004835"/>
    </source>
</evidence>
<dbReference type="HOGENOM" id="CLU_3233028_0_0_9"/>
<organism evidence="1 2">
    <name type="scientific">Enterococcus casseliflavus ATCC 12755</name>
    <dbReference type="NCBI Taxonomy" id="888066"/>
    <lineage>
        <taxon>Bacteria</taxon>
        <taxon>Bacillati</taxon>
        <taxon>Bacillota</taxon>
        <taxon>Bacilli</taxon>
        <taxon>Lactobacillales</taxon>
        <taxon>Enterococcaceae</taxon>
        <taxon>Enterococcus</taxon>
    </lineage>
</organism>
<dbReference type="EMBL" id="AEWT01000002">
    <property type="protein sequence ID" value="EGC70957.1"/>
    <property type="molecule type" value="Genomic_DNA"/>
</dbReference>
<protein>
    <submittedName>
        <fullName evidence="1">Uncharacterized protein</fullName>
    </submittedName>
</protein>
<dbReference type="Proteomes" id="UP000004835">
    <property type="component" value="Unassembled WGS sequence"/>
</dbReference>
<sequence>MIILRINIDCKLFLWKNRDSFAFLSENFLLFSKHKKRSVARFF</sequence>
<name>F0EGN7_ENTCA</name>
<proteinExistence type="predicted"/>
<reference evidence="1 2" key="1">
    <citation type="submission" date="2011-01" db="EMBL/GenBank/DDBJ databases">
        <authorList>
            <person name="Muzny D."/>
            <person name="Qin X."/>
            <person name="Deng J."/>
            <person name="Jiang H."/>
            <person name="Liu Y."/>
            <person name="Qu J."/>
            <person name="Song X.-Z."/>
            <person name="Zhang L."/>
            <person name="Thornton R."/>
            <person name="Coyle M."/>
            <person name="Francisco L."/>
            <person name="Jackson L."/>
            <person name="Javaid M."/>
            <person name="Korchina V."/>
            <person name="Kovar C."/>
            <person name="Mata R."/>
            <person name="Mathew T."/>
            <person name="Ngo R."/>
            <person name="Nguyen L."/>
            <person name="Nguyen N."/>
            <person name="Okwuonu G."/>
            <person name="Ongeri F."/>
            <person name="Pham C."/>
            <person name="Simmons D."/>
            <person name="Wilczek-Boney K."/>
            <person name="Hale W."/>
            <person name="Jakkamsetti A."/>
            <person name="Pham P."/>
            <person name="Ruth R."/>
            <person name="San Lucas F."/>
            <person name="Warren J."/>
            <person name="Zhang J."/>
            <person name="Zhao Z."/>
            <person name="Zhou C."/>
            <person name="Zhu D."/>
            <person name="Lee S."/>
            <person name="Bess C."/>
            <person name="Blankenburg K."/>
            <person name="Forbes L."/>
            <person name="Fu Q."/>
            <person name="Gubbala S."/>
            <person name="Hirani K."/>
            <person name="Jayaseelan J.C."/>
            <person name="Lara F."/>
            <person name="Munidasa M."/>
            <person name="Palculict T."/>
            <person name="Patil S."/>
            <person name="Pu L.-L."/>
            <person name="Saada N."/>
            <person name="Tang L."/>
            <person name="Weissenberger G."/>
            <person name="Zhu Y."/>
            <person name="Hemphill L."/>
            <person name="Shang Y."/>
            <person name="Youmans B."/>
            <person name="Ayvaz T."/>
            <person name="Ross M."/>
            <person name="Santibanez J."/>
            <person name="Aqrawi P."/>
            <person name="Gross S."/>
            <person name="Joshi V."/>
            <person name="Fowler G."/>
            <person name="Nazareth L."/>
            <person name="Reid J."/>
            <person name="Worley K."/>
            <person name="Petrosino J."/>
            <person name="Highlander S."/>
            <person name="Gibbs R."/>
        </authorList>
    </citation>
    <scope>NUCLEOTIDE SEQUENCE [LARGE SCALE GENOMIC DNA]</scope>
    <source>
        <strain evidence="1 2">ATCC 12755</strain>
    </source>
</reference>
<accession>F0EGN7</accession>
<evidence type="ECO:0000313" key="1">
    <source>
        <dbReference type="EMBL" id="EGC70957.1"/>
    </source>
</evidence>
<gene>
    <name evidence="1" type="ORF">HMPREF9087_0334</name>
</gene>